<accession>A0ABW6WT80</accession>
<keyword evidence="2" id="KW-1185">Reference proteome</keyword>
<gene>
    <name evidence="1" type="ORF">ACFY35_44375</name>
</gene>
<name>A0ABW6WT80_9ACTN</name>
<dbReference type="SUPFAM" id="SSF53474">
    <property type="entry name" value="alpha/beta-Hydrolases"/>
    <property type="match status" value="1"/>
</dbReference>
<protein>
    <submittedName>
        <fullName evidence="1">Uncharacterized protein</fullName>
    </submittedName>
</protein>
<dbReference type="InterPro" id="IPR029058">
    <property type="entry name" value="AB_hydrolase_fold"/>
</dbReference>
<reference evidence="1 2" key="1">
    <citation type="submission" date="2024-10" db="EMBL/GenBank/DDBJ databases">
        <title>The Natural Products Discovery Center: Release of the First 8490 Sequenced Strains for Exploring Actinobacteria Biosynthetic Diversity.</title>
        <authorList>
            <person name="Kalkreuter E."/>
            <person name="Kautsar S.A."/>
            <person name="Yang D."/>
            <person name="Bader C.D."/>
            <person name="Teijaro C.N."/>
            <person name="Fluegel L."/>
            <person name="Davis C.M."/>
            <person name="Simpson J.R."/>
            <person name="Lauterbach L."/>
            <person name="Steele A.D."/>
            <person name="Gui C."/>
            <person name="Meng S."/>
            <person name="Li G."/>
            <person name="Viehrig K."/>
            <person name="Ye F."/>
            <person name="Su P."/>
            <person name="Kiefer A.F."/>
            <person name="Nichols A."/>
            <person name="Cepeda A.J."/>
            <person name="Yan W."/>
            <person name="Fan B."/>
            <person name="Jiang Y."/>
            <person name="Adhikari A."/>
            <person name="Zheng C.-J."/>
            <person name="Schuster L."/>
            <person name="Cowan T.M."/>
            <person name="Smanski M.J."/>
            <person name="Chevrette M.G."/>
            <person name="De Carvalho L.P.S."/>
            <person name="Shen B."/>
        </authorList>
    </citation>
    <scope>NUCLEOTIDE SEQUENCE [LARGE SCALE GENOMIC DNA]</scope>
    <source>
        <strain evidence="1 2">NPDC000087</strain>
    </source>
</reference>
<dbReference type="Proteomes" id="UP001602245">
    <property type="component" value="Unassembled WGS sequence"/>
</dbReference>
<organism evidence="1 2">
    <name type="scientific">Paractinoplanes globisporus</name>
    <dbReference type="NCBI Taxonomy" id="113565"/>
    <lineage>
        <taxon>Bacteria</taxon>
        <taxon>Bacillati</taxon>
        <taxon>Actinomycetota</taxon>
        <taxon>Actinomycetes</taxon>
        <taxon>Micromonosporales</taxon>
        <taxon>Micromonosporaceae</taxon>
        <taxon>Paractinoplanes</taxon>
    </lineage>
</organism>
<comment type="caution">
    <text evidence="1">The sequence shown here is derived from an EMBL/GenBank/DDBJ whole genome shotgun (WGS) entry which is preliminary data.</text>
</comment>
<sequence>MGTRFGLAIVAALGARFRVAVLGKYGLEQAPVLPRAMNLPERYAAEAARITCPVLFHVQLDDDLFPLAGQYALFDRLGSERKELLTYPGPHHVTDPAAEIRWREFVRELL</sequence>
<dbReference type="EMBL" id="JBIAZU010000008">
    <property type="protein sequence ID" value="MFF5296518.1"/>
    <property type="molecule type" value="Genomic_DNA"/>
</dbReference>
<dbReference type="RefSeq" id="WP_020517287.1">
    <property type="nucleotide sequence ID" value="NZ_JBIAZU010000008.1"/>
</dbReference>
<evidence type="ECO:0000313" key="2">
    <source>
        <dbReference type="Proteomes" id="UP001602245"/>
    </source>
</evidence>
<evidence type="ECO:0000313" key="1">
    <source>
        <dbReference type="EMBL" id="MFF5296518.1"/>
    </source>
</evidence>
<dbReference type="Gene3D" id="3.40.50.1820">
    <property type="entry name" value="alpha/beta hydrolase"/>
    <property type="match status" value="1"/>
</dbReference>
<proteinExistence type="predicted"/>